<dbReference type="SMART" id="SM00490">
    <property type="entry name" value="HELICc"/>
    <property type="match status" value="1"/>
</dbReference>
<dbReference type="Gene3D" id="3.40.50.300">
    <property type="entry name" value="P-loop containing nucleotide triphosphate hydrolases"/>
    <property type="match status" value="2"/>
</dbReference>
<reference evidence="13" key="1">
    <citation type="journal article" date="2019" name="Int. J. Syst. Evol. Microbiol.">
        <title>The Global Catalogue of Microorganisms (GCM) 10K type strain sequencing project: providing services to taxonomists for standard genome sequencing and annotation.</title>
        <authorList>
            <consortium name="The Broad Institute Genomics Platform"/>
            <consortium name="The Broad Institute Genome Sequencing Center for Infectious Disease"/>
            <person name="Wu L."/>
            <person name="Ma J."/>
        </authorList>
    </citation>
    <scope>NUCLEOTIDE SEQUENCE [LARGE SCALE GENOMIC DNA]</scope>
    <source>
        <strain evidence="13">KCTC 52168</strain>
    </source>
</reference>
<proteinExistence type="inferred from homology"/>
<keyword evidence="3 7" id="KW-0347">Helicase</keyword>
<feature type="short sequence motif" description="Q motif" evidence="6">
    <location>
        <begin position="10"/>
        <end position="38"/>
    </location>
</feature>
<comment type="similarity">
    <text evidence="5 7">Belongs to the DEAD box helicase family.</text>
</comment>
<keyword evidence="1 7" id="KW-0547">Nucleotide-binding</keyword>
<evidence type="ECO:0000256" key="5">
    <source>
        <dbReference type="ARBA" id="ARBA00038437"/>
    </source>
</evidence>
<dbReference type="InterPro" id="IPR044742">
    <property type="entry name" value="DEAD/DEAH_RhlB"/>
</dbReference>
<dbReference type="CDD" id="cd00268">
    <property type="entry name" value="DEADc"/>
    <property type="match status" value="1"/>
</dbReference>
<dbReference type="PROSITE" id="PS51192">
    <property type="entry name" value="HELICASE_ATP_BIND_1"/>
    <property type="match status" value="1"/>
</dbReference>
<evidence type="ECO:0000259" key="9">
    <source>
        <dbReference type="PROSITE" id="PS51192"/>
    </source>
</evidence>
<feature type="compositionally biased region" description="Basic and acidic residues" evidence="8">
    <location>
        <begin position="541"/>
        <end position="552"/>
    </location>
</feature>
<keyword evidence="13" id="KW-1185">Reference proteome</keyword>
<dbReference type="RefSeq" id="WP_377304052.1">
    <property type="nucleotide sequence ID" value="NZ_CP180191.1"/>
</dbReference>
<dbReference type="PROSITE" id="PS00039">
    <property type="entry name" value="DEAD_ATP_HELICASE"/>
    <property type="match status" value="1"/>
</dbReference>
<evidence type="ECO:0000256" key="4">
    <source>
        <dbReference type="ARBA" id="ARBA00022840"/>
    </source>
</evidence>
<dbReference type="InterPro" id="IPR000629">
    <property type="entry name" value="RNA-helicase_DEAD-box_CS"/>
</dbReference>
<comment type="caution">
    <text evidence="12">The sequence shown here is derived from an EMBL/GenBank/DDBJ whole genome shotgun (WGS) entry which is preliminary data.</text>
</comment>
<evidence type="ECO:0000256" key="3">
    <source>
        <dbReference type="ARBA" id="ARBA00022806"/>
    </source>
</evidence>
<dbReference type="InterPro" id="IPR014014">
    <property type="entry name" value="RNA_helicase_DEAD_Q_motif"/>
</dbReference>
<dbReference type="SUPFAM" id="SSF52540">
    <property type="entry name" value="P-loop containing nucleoside triphosphate hydrolases"/>
    <property type="match status" value="1"/>
</dbReference>
<feature type="domain" description="DEAD-box RNA helicase Q" evidence="11">
    <location>
        <begin position="10"/>
        <end position="38"/>
    </location>
</feature>
<evidence type="ECO:0000313" key="12">
    <source>
        <dbReference type="EMBL" id="MFC3148274.1"/>
    </source>
</evidence>
<feature type="domain" description="Helicase C-terminal" evidence="10">
    <location>
        <begin position="234"/>
        <end position="396"/>
    </location>
</feature>
<evidence type="ECO:0000313" key="13">
    <source>
        <dbReference type="Proteomes" id="UP001595556"/>
    </source>
</evidence>
<dbReference type="EMBL" id="JBHRTI010000004">
    <property type="protein sequence ID" value="MFC3148274.1"/>
    <property type="molecule type" value="Genomic_DNA"/>
</dbReference>
<evidence type="ECO:0000256" key="2">
    <source>
        <dbReference type="ARBA" id="ARBA00022801"/>
    </source>
</evidence>
<dbReference type="SMART" id="SM00487">
    <property type="entry name" value="DEXDc"/>
    <property type="match status" value="1"/>
</dbReference>
<evidence type="ECO:0000256" key="1">
    <source>
        <dbReference type="ARBA" id="ARBA00022741"/>
    </source>
</evidence>
<protein>
    <submittedName>
        <fullName evidence="12">DEAD/DEAH box helicase</fullName>
    </submittedName>
</protein>
<feature type="domain" description="Helicase ATP-binding" evidence="9">
    <location>
        <begin position="41"/>
        <end position="223"/>
    </location>
</feature>
<dbReference type="PANTHER" id="PTHR47959:SF17">
    <property type="entry name" value="ATP-DEPENDENT RNA HELICASE DEAD BOX FAMILY"/>
    <property type="match status" value="1"/>
</dbReference>
<dbReference type="GO" id="GO:0004386">
    <property type="term" value="F:helicase activity"/>
    <property type="evidence" value="ECO:0007669"/>
    <property type="project" value="UniProtKB-KW"/>
</dbReference>
<sequence length="597" mass="64834">MTQPTQTTSTGFSSFNLAEPILAAVHAAGFTEPTPVQAASIAPALEGRDLMVSAETGSGKTAAFLLPALHKLTLNKPAGGDKTRAQRGEPRVLILTPTRELAQQIEKQTQLFGRNLKWLKVATMLGGMPYHVQMKALRGGLDVMIATPGRLLDHIQSGKLDLSTVETLILDEADRMLDMGFIEDIEAICAATLATRQTVMFSATFAGRLATLARDMLRDPQRIELNSQRDQHASITQHLHWADDESHKNALLTHWLTRDNLDQAIVFTSTQEDADWLAGALEERGHATAALHGGLPQPKRNRILQNLRSGRVRVLVATDVAARGIDVPTISHVINYGLPMNAEDYVHRIGRTGRAGRAGTAITLALADDKFKIRRIERFTSRPIPAAVVEGLEPQRPAPGFKDGRPGQRRDRPYGDRPQRAYSDRPQRAYGDRPQHAQGDRPARPWDGERAARSNPQGADARGPWTKSAPAWRKDERGGAGEYRQAREGRGGFGGPARTSSGGFAAEGRAPAGGDTRTPRDTWAPRGPGRGDARFGTQADRGADSRAPREPRGYGQVPGFGDARRPARPASAEGRGSRQGHRGFNDAGAFARFSKGD</sequence>
<dbReference type="Proteomes" id="UP001595556">
    <property type="component" value="Unassembled WGS sequence"/>
</dbReference>
<dbReference type="InterPro" id="IPR011545">
    <property type="entry name" value="DEAD/DEAH_box_helicase_dom"/>
</dbReference>
<keyword evidence="2 7" id="KW-0378">Hydrolase</keyword>
<name>A0ABV7H2Y4_9BURK</name>
<evidence type="ECO:0000259" key="11">
    <source>
        <dbReference type="PROSITE" id="PS51195"/>
    </source>
</evidence>
<dbReference type="CDD" id="cd18787">
    <property type="entry name" value="SF2_C_DEAD"/>
    <property type="match status" value="1"/>
</dbReference>
<evidence type="ECO:0000259" key="10">
    <source>
        <dbReference type="PROSITE" id="PS51194"/>
    </source>
</evidence>
<dbReference type="InterPro" id="IPR027417">
    <property type="entry name" value="P-loop_NTPase"/>
</dbReference>
<gene>
    <name evidence="12" type="ORF">ACFOEN_11540</name>
</gene>
<accession>A0ABV7H2Y4</accession>
<feature type="compositionally biased region" description="Basic and acidic residues" evidence="8">
    <location>
        <begin position="402"/>
        <end position="452"/>
    </location>
</feature>
<dbReference type="PROSITE" id="PS51195">
    <property type="entry name" value="Q_MOTIF"/>
    <property type="match status" value="1"/>
</dbReference>
<dbReference type="Pfam" id="PF00271">
    <property type="entry name" value="Helicase_C"/>
    <property type="match status" value="1"/>
</dbReference>
<dbReference type="PROSITE" id="PS51194">
    <property type="entry name" value="HELICASE_CTER"/>
    <property type="match status" value="1"/>
</dbReference>
<feature type="compositionally biased region" description="Basic and acidic residues" evidence="8">
    <location>
        <begin position="472"/>
        <end position="490"/>
    </location>
</feature>
<dbReference type="InterPro" id="IPR001650">
    <property type="entry name" value="Helicase_C-like"/>
</dbReference>
<dbReference type="InterPro" id="IPR014001">
    <property type="entry name" value="Helicase_ATP-bd"/>
</dbReference>
<evidence type="ECO:0000256" key="8">
    <source>
        <dbReference type="SAM" id="MobiDB-lite"/>
    </source>
</evidence>
<feature type="region of interest" description="Disordered" evidence="8">
    <location>
        <begin position="387"/>
        <end position="597"/>
    </location>
</feature>
<dbReference type="InterPro" id="IPR050079">
    <property type="entry name" value="DEAD_box_RNA_helicase"/>
</dbReference>
<keyword evidence="4 7" id="KW-0067">ATP-binding</keyword>
<dbReference type="Pfam" id="PF00270">
    <property type="entry name" value="DEAD"/>
    <property type="match status" value="1"/>
</dbReference>
<evidence type="ECO:0000256" key="7">
    <source>
        <dbReference type="RuleBase" id="RU000492"/>
    </source>
</evidence>
<dbReference type="PANTHER" id="PTHR47959">
    <property type="entry name" value="ATP-DEPENDENT RNA HELICASE RHLE-RELATED"/>
    <property type="match status" value="1"/>
</dbReference>
<organism evidence="12 13">
    <name type="scientific">Piscinibacterium candidicorallinum</name>
    <dbReference type="NCBI Taxonomy" id="1793872"/>
    <lineage>
        <taxon>Bacteria</taxon>
        <taxon>Pseudomonadati</taxon>
        <taxon>Pseudomonadota</taxon>
        <taxon>Betaproteobacteria</taxon>
        <taxon>Burkholderiales</taxon>
        <taxon>Piscinibacterium</taxon>
    </lineage>
</organism>
<evidence type="ECO:0000256" key="6">
    <source>
        <dbReference type="PROSITE-ProRule" id="PRU00552"/>
    </source>
</evidence>